<keyword evidence="10" id="KW-1185">Reference proteome</keyword>
<keyword evidence="4" id="KW-0319">Glycerol metabolism</keyword>
<evidence type="ECO:0000256" key="1">
    <source>
        <dbReference type="ARBA" id="ARBA00001974"/>
    </source>
</evidence>
<comment type="similarity">
    <text evidence="2">Belongs to the FAD-dependent glycerol-3-phosphate dehydrogenase family.</text>
</comment>
<dbReference type="Gene3D" id="3.30.9.10">
    <property type="entry name" value="D-Amino Acid Oxidase, subunit A, domain 2"/>
    <property type="match status" value="1"/>
</dbReference>
<evidence type="ECO:0000256" key="4">
    <source>
        <dbReference type="ARBA" id="ARBA00022798"/>
    </source>
</evidence>
<protein>
    <submittedName>
        <fullName evidence="9">Glycerol-3-phosphate dehydrogenase/oxidase</fullName>
    </submittedName>
</protein>
<keyword evidence="5" id="KW-0274">FAD</keyword>
<organism evidence="9 10">
    <name type="scientific">Thalassolituus maritimus</name>
    <dbReference type="NCBI Taxonomy" id="484498"/>
    <lineage>
        <taxon>Bacteria</taxon>
        <taxon>Pseudomonadati</taxon>
        <taxon>Pseudomonadota</taxon>
        <taxon>Gammaproteobacteria</taxon>
        <taxon>Oceanospirillales</taxon>
        <taxon>Oceanospirillaceae</taxon>
        <taxon>Thalassolituus</taxon>
    </lineage>
</organism>
<dbReference type="RefSeq" id="WP_353294256.1">
    <property type="nucleotide sequence ID" value="NZ_BAABWH010000003.1"/>
</dbReference>
<dbReference type="InterPro" id="IPR006076">
    <property type="entry name" value="FAD-dep_OxRdtase"/>
</dbReference>
<name>A0ABP9ZZ80_9GAMM</name>
<evidence type="ECO:0000313" key="10">
    <source>
        <dbReference type="Proteomes" id="UP001481413"/>
    </source>
</evidence>
<dbReference type="InterPro" id="IPR000447">
    <property type="entry name" value="G3P_DH_FAD-dep"/>
</dbReference>
<reference evidence="9 10" key="1">
    <citation type="submission" date="2024-04" db="EMBL/GenBank/DDBJ databases">
        <title>Draft genome sequence of Thalassolituus maritimus NBRC 116585.</title>
        <authorList>
            <person name="Miyakawa T."/>
            <person name="Kusuya Y."/>
            <person name="Miura T."/>
        </authorList>
    </citation>
    <scope>NUCLEOTIDE SEQUENCE [LARGE SCALE GENOMIC DNA]</scope>
    <source>
        <strain evidence="9 10">5NW40-0001</strain>
    </source>
</reference>
<dbReference type="SUPFAM" id="SSF51905">
    <property type="entry name" value="FAD/NAD(P)-binding domain"/>
    <property type="match status" value="1"/>
</dbReference>
<keyword evidence="6" id="KW-0560">Oxidoreductase</keyword>
<keyword evidence="3" id="KW-0285">Flavoprotein</keyword>
<dbReference type="Pfam" id="PF16901">
    <property type="entry name" value="DAO_C"/>
    <property type="match status" value="1"/>
</dbReference>
<evidence type="ECO:0000259" key="7">
    <source>
        <dbReference type="Pfam" id="PF01266"/>
    </source>
</evidence>
<dbReference type="Pfam" id="PF01266">
    <property type="entry name" value="DAO"/>
    <property type="match status" value="1"/>
</dbReference>
<dbReference type="InterPro" id="IPR038299">
    <property type="entry name" value="DAO_C_sf"/>
</dbReference>
<feature type="domain" description="Alpha-glycerophosphate oxidase C-terminal" evidence="8">
    <location>
        <begin position="413"/>
        <end position="509"/>
    </location>
</feature>
<feature type="domain" description="FAD dependent oxidoreductase" evidence="7">
    <location>
        <begin position="27"/>
        <end position="346"/>
    </location>
</feature>
<sequence>MQQPETSWSQGGRESDWTRIQAESQWDIIIAGGGITGAGVAREAARRGLKVLLVDRQDFSWGTSSRSSKMVHGGLRYIAQGDVRTTLHSVRERERLMQEAPGLVDLMPYIMPHYEGRFPGRFAFGMLLKVYDLLARRRYHQFHSATKIAERYPFLNQADLVGASEFADAVTDDSRLVMRVLHEARSDGATVLNYVSVSSSQEGDDRVLVSLRNEVTGETADVSASVLVNATGVWVNELREQRGEQANVRPARGSHIVIDRSKLPTDVSFTILHPEDQRPIFVYPWEGRTVIGTTDLDHPKPDNGEVGITRRELDYLLRLASFQFPQTQITESDVISSWAGVRPLVSGGAANSSKESRDHTVWRDNRLVSVSGGKLTTFRLIALDVLKKASDLLPEVDVDKKARVFTDAGNPSTAVGVSERQLRRLTGYYGQHAQDILTSIDGDSEALNTVADTEVLWAELCWQAKSEAVVHLDDLLLRRNRLGLLLPDGGLKHEFELKRRLQPIFGWDDLKWHEEVARYRLMWQQFYFLPSPQSEAAASTSDSGAECA</sequence>
<gene>
    <name evidence="9" type="ORF">NBRC116585_14380</name>
</gene>
<dbReference type="PANTHER" id="PTHR11985:SF35">
    <property type="entry name" value="ANAEROBIC GLYCEROL-3-PHOSPHATE DEHYDROGENASE SUBUNIT A"/>
    <property type="match status" value="1"/>
</dbReference>
<evidence type="ECO:0000256" key="3">
    <source>
        <dbReference type="ARBA" id="ARBA00022630"/>
    </source>
</evidence>
<dbReference type="InterPro" id="IPR036188">
    <property type="entry name" value="FAD/NAD-bd_sf"/>
</dbReference>
<accession>A0ABP9ZZ80</accession>
<evidence type="ECO:0000259" key="8">
    <source>
        <dbReference type="Pfam" id="PF16901"/>
    </source>
</evidence>
<dbReference type="EMBL" id="BAABWH010000003">
    <property type="protein sequence ID" value="GAA6145320.1"/>
    <property type="molecule type" value="Genomic_DNA"/>
</dbReference>
<comment type="caution">
    <text evidence="9">The sequence shown here is derived from an EMBL/GenBank/DDBJ whole genome shotgun (WGS) entry which is preliminary data.</text>
</comment>
<dbReference type="Gene3D" id="3.50.50.60">
    <property type="entry name" value="FAD/NAD(P)-binding domain"/>
    <property type="match status" value="1"/>
</dbReference>
<dbReference type="PANTHER" id="PTHR11985">
    <property type="entry name" value="GLYCEROL-3-PHOSPHATE DEHYDROGENASE"/>
    <property type="match status" value="1"/>
</dbReference>
<evidence type="ECO:0000313" key="9">
    <source>
        <dbReference type="EMBL" id="GAA6145320.1"/>
    </source>
</evidence>
<evidence type="ECO:0000256" key="2">
    <source>
        <dbReference type="ARBA" id="ARBA00007330"/>
    </source>
</evidence>
<comment type="cofactor">
    <cofactor evidence="1">
        <name>FAD</name>
        <dbReference type="ChEBI" id="CHEBI:57692"/>
    </cofactor>
</comment>
<evidence type="ECO:0000256" key="6">
    <source>
        <dbReference type="ARBA" id="ARBA00023002"/>
    </source>
</evidence>
<proteinExistence type="inferred from homology"/>
<evidence type="ECO:0000256" key="5">
    <source>
        <dbReference type="ARBA" id="ARBA00022827"/>
    </source>
</evidence>
<dbReference type="Gene3D" id="1.10.8.870">
    <property type="entry name" value="Alpha-glycerophosphate oxidase, cap domain"/>
    <property type="match status" value="1"/>
</dbReference>
<dbReference type="InterPro" id="IPR031656">
    <property type="entry name" value="DAO_C"/>
</dbReference>
<dbReference type="Proteomes" id="UP001481413">
    <property type="component" value="Unassembled WGS sequence"/>
</dbReference>
<dbReference type="PRINTS" id="PR01001">
    <property type="entry name" value="FADG3PDH"/>
</dbReference>